<proteinExistence type="predicted"/>
<name>A0ABU6CE37_9ACTN</name>
<keyword evidence="1" id="KW-1133">Transmembrane helix</keyword>
<feature type="non-terminal residue" evidence="2">
    <location>
        <position position="250"/>
    </location>
</feature>
<gene>
    <name evidence="2" type="ORF">OKJ48_21880</name>
</gene>
<comment type="caution">
    <text evidence="2">The sequence shown here is derived from an EMBL/GenBank/DDBJ whole genome shotgun (WGS) entry which is preliminary data.</text>
</comment>
<organism evidence="2 3">
    <name type="scientific">Streptomyces kunmingensis</name>
    <dbReference type="NCBI Taxonomy" id="68225"/>
    <lineage>
        <taxon>Bacteria</taxon>
        <taxon>Bacillati</taxon>
        <taxon>Actinomycetota</taxon>
        <taxon>Actinomycetes</taxon>
        <taxon>Kitasatosporales</taxon>
        <taxon>Streptomycetaceae</taxon>
        <taxon>Streptomyces</taxon>
    </lineage>
</organism>
<keyword evidence="1" id="KW-0472">Membrane</keyword>
<dbReference type="Proteomes" id="UP001352223">
    <property type="component" value="Unassembled WGS sequence"/>
</dbReference>
<evidence type="ECO:0000256" key="1">
    <source>
        <dbReference type="SAM" id="Phobius"/>
    </source>
</evidence>
<protein>
    <submittedName>
        <fullName evidence="2">Uncharacterized protein</fullName>
    </submittedName>
</protein>
<accession>A0ABU6CE37</accession>
<reference evidence="2 3" key="1">
    <citation type="submission" date="2022-10" db="EMBL/GenBank/DDBJ databases">
        <authorList>
            <person name="Xie J."/>
            <person name="Shen N."/>
        </authorList>
    </citation>
    <scope>NUCLEOTIDE SEQUENCE [LARGE SCALE GENOMIC DNA]</scope>
    <source>
        <strain evidence="2 3">DSM 41681</strain>
    </source>
</reference>
<evidence type="ECO:0000313" key="2">
    <source>
        <dbReference type="EMBL" id="MEB3962877.1"/>
    </source>
</evidence>
<feature type="transmembrane region" description="Helical" evidence="1">
    <location>
        <begin position="119"/>
        <end position="139"/>
    </location>
</feature>
<feature type="transmembrane region" description="Helical" evidence="1">
    <location>
        <begin position="159"/>
        <end position="181"/>
    </location>
</feature>
<dbReference type="EMBL" id="JAOZYB010000189">
    <property type="protein sequence ID" value="MEB3962877.1"/>
    <property type="molecule type" value="Genomic_DNA"/>
</dbReference>
<dbReference type="RefSeq" id="WP_324770505.1">
    <property type="nucleotide sequence ID" value="NZ_JAOZYB010000189.1"/>
</dbReference>
<evidence type="ECO:0000313" key="3">
    <source>
        <dbReference type="Proteomes" id="UP001352223"/>
    </source>
</evidence>
<keyword evidence="3" id="KW-1185">Reference proteome</keyword>
<keyword evidence="1" id="KW-0812">Transmembrane</keyword>
<sequence>MAVDPFVDAVVVMLTGMRVPRGSSARLRDEVELPHREVERALGEFEELISGVSRGVASSASGRWGAAYGDAMSTFVSGAGGDVLGRLRARAGELAETARETGYQIDYTNRMIIAQVAQFLFEWTVTLVLAVFNPLQALIEQSFLRLLYRYILRSFLLRLLASVAGFEVMNVGLASVMDGLARWSLAREGKYTNFAGQYASQAAGFGAVQGAFAGMVPFAGSAVGGLLSKGLGRDVAADLEDVLAPVVGGG</sequence>